<protein>
    <recommendedName>
        <fullName evidence="2">Amphi-Trp domain-containing protein</fullName>
    </recommendedName>
</protein>
<evidence type="ECO:0000256" key="1">
    <source>
        <dbReference type="SAM" id="MobiDB-lite"/>
    </source>
</evidence>
<gene>
    <name evidence="3" type="ordered locus">Dret_1126</name>
</gene>
<evidence type="ECO:0000259" key="2">
    <source>
        <dbReference type="Pfam" id="PF20068"/>
    </source>
</evidence>
<dbReference type="EMBL" id="CP001734">
    <property type="protein sequence ID" value="ACV68414.1"/>
    <property type="molecule type" value="Genomic_DNA"/>
</dbReference>
<organism evidence="3 4">
    <name type="scientific">Desulfohalobium retbaense (strain ATCC 49708 / DSM 5692 / JCM 16813 / HR100)</name>
    <dbReference type="NCBI Taxonomy" id="485915"/>
    <lineage>
        <taxon>Bacteria</taxon>
        <taxon>Pseudomonadati</taxon>
        <taxon>Thermodesulfobacteriota</taxon>
        <taxon>Desulfovibrionia</taxon>
        <taxon>Desulfovibrionales</taxon>
        <taxon>Desulfohalobiaceae</taxon>
        <taxon>Desulfohalobium</taxon>
    </lineage>
</organism>
<dbReference type="OrthoDB" id="5459377at2"/>
<feature type="region of interest" description="Disordered" evidence="1">
    <location>
        <begin position="59"/>
        <end position="78"/>
    </location>
</feature>
<evidence type="ECO:0000313" key="4">
    <source>
        <dbReference type="Proteomes" id="UP000001052"/>
    </source>
</evidence>
<reference evidence="3 4" key="2">
    <citation type="journal article" date="2010" name="Stand. Genomic Sci.">
        <title>Complete genome sequence of Desulfohalobium retbaense type strain (HR(100)).</title>
        <authorList>
            <person name="Spring S."/>
            <person name="Nolan M."/>
            <person name="Lapidus A."/>
            <person name="Glavina Del Rio T."/>
            <person name="Copeland A."/>
            <person name="Tice H."/>
            <person name="Cheng J.F."/>
            <person name="Lucas S."/>
            <person name="Land M."/>
            <person name="Chen F."/>
            <person name="Bruce D."/>
            <person name="Goodwin L."/>
            <person name="Pitluck S."/>
            <person name="Ivanova N."/>
            <person name="Mavromatis K."/>
            <person name="Mikhailova N."/>
            <person name="Pati A."/>
            <person name="Chen A."/>
            <person name="Palaniappan K."/>
            <person name="Hauser L."/>
            <person name="Chang Y.J."/>
            <person name="Jeffries C.D."/>
            <person name="Munk C."/>
            <person name="Kiss H."/>
            <person name="Chain P."/>
            <person name="Han C."/>
            <person name="Brettin T."/>
            <person name="Detter J.C."/>
            <person name="Schuler E."/>
            <person name="Goker M."/>
            <person name="Rohde M."/>
            <person name="Bristow J."/>
            <person name="Eisen J.A."/>
            <person name="Markowitz V."/>
            <person name="Hugenholtz P."/>
            <person name="Kyrpides N.C."/>
            <person name="Klenk H.P."/>
        </authorList>
    </citation>
    <scope>NUCLEOTIDE SEQUENCE [LARGE SCALE GENOMIC DNA]</scope>
    <source>
        <strain evidence="3 4">DSM 5692</strain>
    </source>
</reference>
<proteinExistence type="predicted"/>
<dbReference type="InterPro" id="IPR027598">
    <property type="entry name" value="Amphi-Trp_dom"/>
</dbReference>
<sequence length="78" mass="8678">MGKDKIKLNGTLTRHQLEVMLRDMADSLAAGSLQCDLGGQSIEVAPRGELHVEMEAERKKGREKVSVELSWPLESDEE</sequence>
<keyword evidence="4" id="KW-1185">Reference proteome</keyword>
<feature type="domain" description="Amphi-Trp" evidence="2">
    <location>
        <begin position="6"/>
        <end position="77"/>
    </location>
</feature>
<name>C8X291_DESRD</name>
<dbReference type="Proteomes" id="UP000001052">
    <property type="component" value="Chromosome"/>
</dbReference>
<accession>C8X291</accession>
<dbReference type="KEGG" id="drt:Dret_1126"/>
<dbReference type="AlphaFoldDB" id="C8X291"/>
<dbReference type="NCBIfam" id="TIGR04354">
    <property type="entry name" value="amphi-Trp"/>
    <property type="match status" value="1"/>
</dbReference>
<dbReference type="RefSeq" id="WP_015751565.1">
    <property type="nucleotide sequence ID" value="NC_013223.1"/>
</dbReference>
<dbReference type="STRING" id="485915.Dret_1126"/>
<dbReference type="Pfam" id="PF20068">
    <property type="entry name" value="Amphi-Trp"/>
    <property type="match status" value="1"/>
</dbReference>
<reference evidence="4" key="1">
    <citation type="submission" date="2009-09" db="EMBL/GenBank/DDBJ databases">
        <title>The complete chromosome of Desulfohalobium retbaense DSM 5692.</title>
        <authorList>
            <consortium name="US DOE Joint Genome Institute (JGI-PGF)"/>
            <person name="Lucas S."/>
            <person name="Copeland A."/>
            <person name="Lapidus A."/>
            <person name="Glavina del Rio T."/>
            <person name="Dalin E."/>
            <person name="Tice H."/>
            <person name="Bruce D."/>
            <person name="Goodwin L."/>
            <person name="Pitluck S."/>
            <person name="Kyrpides N."/>
            <person name="Mavromatis K."/>
            <person name="Ivanova N."/>
            <person name="Mikhailova N."/>
            <person name="Munk A.C."/>
            <person name="Brettin T."/>
            <person name="Detter J.C."/>
            <person name="Han C."/>
            <person name="Tapia R."/>
            <person name="Larimer F."/>
            <person name="Land M."/>
            <person name="Hauser L."/>
            <person name="Markowitz V."/>
            <person name="Cheng J.-F."/>
            <person name="Hugenholtz P."/>
            <person name="Woyke T."/>
            <person name="Wu D."/>
            <person name="Spring S."/>
            <person name="Klenk H.-P."/>
            <person name="Eisen J.A."/>
        </authorList>
    </citation>
    <scope>NUCLEOTIDE SEQUENCE [LARGE SCALE GENOMIC DNA]</scope>
    <source>
        <strain evidence="4">DSM 5692</strain>
    </source>
</reference>
<dbReference type="HOGENOM" id="CLU_2616270_0_0_7"/>
<evidence type="ECO:0000313" key="3">
    <source>
        <dbReference type="EMBL" id="ACV68414.1"/>
    </source>
</evidence>